<dbReference type="PANTHER" id="PTHR46178">
    <property type="entry name" value="SEVEN TM RECEPTOR"/>
    <property type="match status" value="1"/>
</dbReference>
<sequence length="108" mass="12212">ISYSSGFRIYLTIQSSAGSNRSKVMERSAFRLLLSQAINPLILLHIPSFLNFFQATIFMLPEMVNRVSCIFGNIFPVSNPLLNVILSRDLSNSLKSQFTRRRKSSIAI</sequence>
<protein>
    <recommendedName>
        <fullName evidence="3">G protein-coupled receptor</fullName>
    </recommendedName>
</protein>
<dbReference type="AlphaFoldDB" id="A0AAN5I611"/>
<accession>A0AAN5I611</accession>
<dbReference type="PANTHER" id="PTHR46178:SF9">
    <property type="entry name" value="SEVEN TM RECEPTOR"/>
    <property type="match status" value="1"/>
</dbReference>
<dbReference type="SUPFAM" id="SSF81321">
    <property type="entry name" value="Family A G protein-coupled receptor-like"/>
    <property type="match status" value="1"/>
</dbReference>
<organism evidence="1 2">
    <name type="scientific">Pristionchus mayeri</name>
    <dbReference type="NCBI Taxonomy" id="1317129"/>
    <lineage>
        <taxon>Eukaryota</taxon>
        <taxon>Metazoa</taxon>
        <taxon>Ecdysozoa</taxon>
        <taxon>Nematoda</taxon>
        <taxon>Chromadorea</taxon>
        <taxon>Rhabditida</taxon>
        <taxon>Rhabditina</taxon>
        <taxon>Diplogasteromorpha</taxon>
        <taxon>Diplogasteroidea</taxon>
        <taxon>Neodiplogasteridae</taxon>
        <taxon>Pristionchus</taxon>
    </lineage>
</organism>
<feature type="non-terminal residue" evidence="1">
    <location>
        <position position="1"/>
    </location>
</feature>
<proteinExistence type="predicted"/>
<dbReference type="InterPro" id="IPR019428">
    <property type="entry name" value="7TM_GPCR_serpentine_rcpt_Str"/>
</dbReference>
<feature type="non-terminal residue" evidence="1">
    <location>
        <position position="108"/>
    </location>
</feature>
<reference evidence="2" key="1">
    <citation type="submission" date="2022-10" db="EMBL/GenBank/DDBJ databases">
        <title>Genome assembly of Pristionchus species.</title>
        <authorList>
            <person name="Yoshida K."/>
            <person name="Sommer R.J."/>
        </authorList>
    </citation>
    <scope>NUCLEOTIDE SEQUENCE [LARGE SCALE GENOMIC DNA]</scope>
    <source>
        <strain evidence="2">RS5460</strain>
    </source>
</reference>
<dbReference type="EMBL" id="BTRK01000005">
    <property type="protein sequence ID" value="GMR52680.1"/>
    <property type="molecule type" value="Genomic_DNA"/>
</dbReference>
<evidence type="ECO:0008006" key="3">
    <source>
        <dbReference type="Google" id="ProtNLM"/>
    </source>
</evidence>
<dbReference type="Proteomes" id="UP001328107">
    <property type="component" value="Unassembled WGS sequence"/>
</dbReference>
<comment type="caution">
    <text evidence="1">The sequence shown here is derived from an EMBL/GenBank/DDBJ whole genome shotgun (WGS) entry which is preliminary data.</text>
</comment>
<name>A0AAN5I611_9BILA</name>
<dbReference type="Pfam" id="PF10326">
    <property type="entry name" value="7TM_GPCR_Str"/>
    <property type="match status" value="1"/>
</dbReference>
<gene>
    <name evidence="1" type="ORF">PMAYCL1PPCAC_22875</name>
</gene>
<evidence type="ECO:0000313" key="1">
    <source>
        <dbReference type="EMBL" id="GMR52680.1"/>
    </source>
</evidence>
<evidence type="ECO:0000313" key="2">
    <source>
        <dbReference type="Proteomes" id="UP001328107"/>
    </source>
</evidence>
<keyword evidence="2" id="KW-1185">Reference proteome</keyword>